<dbReference type="SUPFAM" id="SSF50729">
    <property type="entry name" value="PH domain-like"/>
    <property type="match status" value="1"/>
</dbReference>
<evidence type="ECO:0000313" key="2">
    <source>
        <dbReference type="EMBL" id="MES1923486.1"/>
    </source>
</evidence>
<comment type="caution">
    <text evidence="2">The sequence shown here is derived from an EMBL/GenBank/DDBJ whole genome shotgun (WGS) entry which is preliminary data.</text>
</comment>
<accession>A0ABV2AVQ1</accession>
<reference evidence="2 3" key="1">
    <citation type="journal article" date="2024" name="BMC Biol.">
        <title>Comparative genomics of Ascetosporea gives new insight into the evolutionary basis for animal parasitism in Rhizaria.</title>
        <authorList>
            <person name="Hiltunen Thoren M."/>
            <person name="Onut-Brannstrom I."/>
            <person name="Alfjorden A."/>
            <person name="Peckova H."/>
            <person name="Swords F."/>
            <person name="Hooper C."/>
            <person name="Holzer A.S."/>
            <person name="Bass D."/>
            <person name="Burki F."/>
        </authorList>
    </citation>
    <scope>NUCLEOTIDE SEQUENCE [LARGE SCALE GENOMIC DNA]</scope>
    <source>
        <strain evidence="2">20-A016</strain>
    </source>
</reference>
<organism evidence="2 3">
    <name type="scientific">Bonamia ostreae</name>
    <dbReference type="NCBI Taxonomy" id="126728"/>
    <lineage>
        <taxon>Eukaryota</taxon>
        <taxon>Sar</taxon>
        <taxon>Rhizaria</taxon>
        <taxon>Endomyxa</taxon>
        <taxon>Ascetosporea</taxon>
        <taxon>Haplosporida</taxon>
        <taxon>Bonamia</taxon>
    </lineage>
</organism>
<dbReference type="InterPro" id="IPR001849">
    <property type="entry name" value="PH_domain"/>
</dbReference>
<gene>
    <name evidence="2" type="ORF">MHBO_005063</name>
</gene>
<name>A0ABV2AVQ1_9EUKA</name>
<dbReference type="EMBL" id="JBDODL010006423">
    <property type="protein sequence ID" value="MES1923486.1"/>
    <property type="molecule type" value="Genomic_DNA"/>
</dbReference>
<evidence type="ECO:0000259" key="1">
    <source>
        <dbReference type="PROSITE" id="PS50003"/>
    </source>
</evidence>
<dbReference type="InterPro" id="IPR011993">
    <property type="entry name" value="PH-like_dom_sf"/>
</dbReference>
<protein>
    <recommendedName>
        <fullName evidence="1">PH domain-containing protein</fullName>
    </recommendedName>
</protein>
<proteinExistence type="predicted"/>
<feature type="domain" description="PH" evidence="1">
    <location>
        <begin position="1"/>
        <end position="60"/>
    </location>
</feature>
<evidence type="ECO:0000313" key="3">
    <source>
        <dbReference type="Proteomes" id="UP001439008"/>
    </source>
</evidence>
<dbReference type="Proteomes" id="UP001439008">
    <property type="component" value="Unassembled WGS sequence"/>
</dbReference>
<dbReference type="Gene3D" id="2.30.29.30">
    <property type="entry name" value="Pleckstrin-homology domain (PH domain)/Phosphotyrosine-binding domain (PTB)"/>
    <property type="match status" value="1"/>
</dbReference>
<keyword evidence="3" id="KW-1185">Reference proteome</keyword>
<sequence length="72" mass="7923">MKEVEGVESGKTSKALKKAKSAVEENCFTVIAAGGQENSFQLENKGDREIWVNGLRLVLSTVANRRPADMVW</sequence>
<dbReference type="PROSITE" id="PS50003">
    <property type="entry name" value="PH_DOMAIN"/>
    <property type="match status" value="1"/>
</dbReference>